<organism evidence="3 4">
    <name type="scientific">Prorocentrum cordatum</name>
    <dbReference type="NCBI Taxonomy" id="2364126"/>
    <lineage>
        <taxon>Eukaryota</taxon>
        <taxon>Sar</taxon>
        <taxon>Alveolata</taxon>
        <taxon>Dinophyceae</taxon>
        <taxon>Prorocentrales</taxon>
        <taxon>Prorocentraceae</taxon>
        <taxon>Prorocentrum</taxon>
    </lineage>
</organism>
<accession>A0ABN9V9Y3</accession>
<evidence type="ECO:0000256" key="1">
    <source>
        <dbReference type="SAM" id="MobiDB-lite"/>
    </source>
</evidence>
<keyword evidence="2" id="KW-0732">Signal</keyword>
<evidence type="ECO:0000256" key="2">
    <source>
        <dbReference type="SAM" id="SignalP"/>
    </source>
</evidence>
<feature type="chain" id="PRO_5045513359" evidence="2">
    <location>
        <begin position="24"/>
        <end position="99"/>
    </location>
</feature>
<keyword evidence="4" id="KW-1185">Reference proteome</keyword>
<evidence type="ECO:0000313" key="4">
    <source>
        <dbReference type="Proteomes" id="UP001189429"/>
    </source>
</evidence>
<feature type="compositionally biased region" description="Basic and acidic residues" evidence="1">
    <location>
        <begin position="68"/>
        <end position="87"/>
    </location>
</feature>
<feature type="region of interest" description="Disordered" evidence="1">
    <location>
        <begin position="62"/>
        <end position="99"/>
    </location>
</feature>
<reference evidence="3" key="1">
    <citation type="submission" date="2023-10" db="EMBL/GenBank/DDBJ databases">
        <authorList>
            <person name="Chen Y."/>
            <person name="Shah S."/>
            <person name="Dougan E. K."/>
            <person name="Thang M."/>
            <person name="Chan C."/>
        </authorList>
    </citation>
    <scope>NUCLEOTIDE SEQUENCE [LARGE SCALE GENOMIC DNA]</scope>
</reference>
<feature type="signal peptide" evidence="2">
    <location>
        <begin position="1"/>
        <end position="23"/>
    </location>
</feature>
<dbReference type="Proteomes" id="UP001189429">
    <property type="component" value="Unassembled WGS sequence"/>
</dbReference>
<protein>
    <submittedName>
        <fullName evidence="3">Uncharacterized protein</fullName>
    </submittedName>
</protein>
<proteinExistence type="predicted"/>
<evidence type="ECO:0000313" key="3">
    <source>
        <dbReference type="EMBL" id="CAK0869781.1"/>
    </source>
</evidence>
<comment type="caution">
    <text evidence="3">The sequence shown here is derived from an EMBL/GenBank/DDBJ whole genome shotgun (WGS) entry which is preliminary data.</text>
</comment>
<name>A0ABN9V9Y3_9DINO</name>
<gene>
    <name evidence="3" type="ORF">PCOR1329_LOCUS56035</name>
</gene>
<dbReference type="EMBL" id="CAUYUJ010016884">
    <property type="protein sequence ID" value="CAK0869781.1"/>
    <property type="molecule type" value="Genomic_DNA"/>
</dbReference>
<sequence>MSRRSQRSRTHLLTAALFSTGAADPSSTTVTKNPMMSTSTALQENSECLHCPEVLLLGGAVAQQGADSHGDPRRQEETRHQKTKREIQGQPPLEDLEGV</sequence>